<reference evidence="11" key="4">
    <citation type="submission" date="2020-11" db="EMBL/GenBank/DDBJ databases">
        <authorList>
            <person name="Thieme N."/>
            <person name="Liebl W."/>
            <person name="Zverlov V."/>
        </authorList>
    </citation>
    <scope>NUCLEOTIDE SEQUENCE</scope>
    <source>
        <strain evidence="11">NT08</strain>
    </source>
</reference>
<dbReference type="Proteomes" id="UP000821656">
    <property type="component" value="Unassembled WGS sequence"/>
</dbReference>
<dbReference type="InterPro" id="IPR006665">
    <property type="entry name" value="OmpA-like"/>
</dbReference>
<dbReference type="RefSeq" id="WP_012060982.1">
    <property type="nucleotide sequence ID" value="NZ_CP010086.2"/>
</dbReference>
<dbReference type="Pfam" id="PF00691">
    <property type="entry name" value="OmpA"/>
    <property type="match status" value="1"/>
</dbReference>
<feature type="domain" description="OmpA-like" evidence="9">
    <location>
        <begin position="114"/>
        <end position="235"/>
    </location>
</feature>
<dbReference type="KEGG" id="cbei:LF65_05379"/>
<comment type="subcellular location">
    <subcellularLocation>
        <location evidence="1">Cell membrane</location>
        <topology evidence="1">Single-pass membrane protein</topology>
    </subcellularLocation>
</comment>
<evidence type="ECO:0000256" key="5">
    <source>
        <dbReference type="ARBA" id="ARBA00022989"/>
    </source>
</evidence>
<dbReference type="SUPFAM" id="SSF103088">
    <property type="entry name" value="OmpA-like"/>
    <property type="match status" value="1"/>
</dbReference>
<organism evidence="10 13">
    <name type="scientific">Clostridium beijerinckii</name>
    <name type="common">Clostridium MP</name>
    <dbReference type="NCBI Taxonomy" id="1520"/>
    <lineage>
        <taxon>Bacteria</taxon>
        <taxon>Bacillati</taxon>
        <taxon>Bacillota</taxon>
        <taxon>Clostridia</taxon>
        <taxon>Eubacteriales</taxon>
        <taxon>Clostridiaceae</taxon>
        <taxon>Clostridium</taxon>
    </lineage>
</organism>
<dbReference type="CDD" id="cd07185">
    <property type="entry name" value="OmpA_C-like"/>
    <property type="match status" value="1"/>
</dbReference>
<proteinExistence type="inferred from homology"/>
<protein>
    <submittedName>
        <fullName evidence="10">Chemotaxis protein MotB</fullName>
    </submittedName>
    <submittedName>
        <fullName evidence="11">OmpA family protein</fullName>
    </submittedName>
</protein>
<dbReference type="EMBL" id="JADOEF010000001">
    <property type="protein sequence ID" value="MBF7808416.1"/>
    <property type="molecule type" value="Genomic_DNA"/>
</dbReference>
<sequence length="244" mass="27360">MSKKKQHHEEHVDEAWLLPYSDMLTLLLALFIVMFAMGQTDKAKFQSMAKEFNMIFAGGTGVMHQDGNSAISMEESGVSDNKAEEDKMTEVKKMIEEEIKKEGYSDKVKVDLNSEGLAISIQDVVLFNSGEADVLKDVSQLLLKISHMLYGLDNEIKVAGYTDNVPINNGKFRSNWDLSAMRAINVLNYMVSTGGINQEKISIQAYGEHMPKASNATEDGRAKNRRVEIFVVRKYPVPTEEKSN</sequence>
<evidence type="ECO:0000313" key="13">
    <source>
        <dbReference type="Proteomes" id="UP000031866"/>
    </source>
</evidence>
<evidence type="ECO:0000256" key="3">
    <source>
        <dbReference type="ARBA" id="ARBA00022475"/>
    </source>
</evidence>
<evidence type="ECO:0000259" key="9">
    <source>
        <dbReference type="PROSITE" id="PS51123"/>
    </source>
</evidence>
<dbReference type="Gene3D" id="3.30.1330.60">
    <property type="entry name" value="OmpA-like domain"/>
    <property type="match status" value="1"/>
</dbReference>
<evidence type="ECO:0000256" key="8">
    <source>
        <dbReference type="SAM" id="Phobius"/>
    </source>
</evidence>
<dbReference type="EMBL" id="CP010086">
    <property type="protein sequence ID" value="AJH01900.1"/>
    <property type="molecule type" value="Genomic_DNA"/>
</dbReference>
<dbReference type="Pfam" id="PF13677">
    <property type="entry name" value="MotB_plug"/>
    <property type="match status" value="1"/>
</dbReference>
<dbReference type="EMBL" id="JABSXK010000001">
    <property type="protein sequence ID" value="NRV09280.1"/>
    <property type="molecule type" value="Genomic_DNA"/>
</dbReference>
<evidence type="ECO:0000313" key="12">
    <source>
        <dbReference type="EMBL" id="NRV09280.1"/>
    </source>
</evidence>
<evidence type="ECO:0000313" key="10">
    <source>
        <dbReference type="EMBL" id="AJH01900.1"/>
    </source>
</evidence>
<reference evidence="10" key="2">
    <citation type="submission" date="2016-02" db="EMBL/GenBank/DDBJ databases">
        <title>Genome sequence of Clostridium beijerinckii strain 59B.</title>
        <authorList>
            <person name="Little G.T."/>
            <person name="Minton N.P."/>
        </authorList>
    </citation>
    <scope>NUCLEOTIDE SEQUENCE</scope>
    <source>
        <strain evidence="10">NCIMB 14988</strain>
    </source>
</reference>
<name>A0A0B5QHP9_CLOBE</name>
<keyword evidence="5 8" id="KW-1133">Transmembrane helix</keyword>
<dbReference type="GO" id="GO:0005886">
    <property type="term" value="C:plasma membrane"/>
    <property type="evidence" value="ECO:0007669"/>
    <property type="project" value="UniProtKB-SubCell"/>
</dbReference>
<dbReference type="Proteomes" id="UP000631418">
    <property type="component" value="Unassembled WGS sequence"/>
</dbReference>
<dbReference type="AlphaFoldDB" id="A0A0B5QHP9"/>
<dbReference type="PANTHER" id="PTHR30329">
    <property type="entry name" value="STATOR ELEMENT OF FLAGELLAR MOTOR COMPLEX"/>
    <property type="match status" value="1"/>
</dbReference>
<evidence type="ECO:0000256" key="7">
    <source>
        <dbReference type="PROSITE-ProRule" id="PRU00473"/>
    </source>
</evidence>
<comment type="similarity">
    <text evidence="2">Belongs to the MotB family.</text>
</comment>
<keyword evidence="3" id="KW-1003">Cell membrane</keyword>
<dbReference type="PROSITE" id="PS51123">
    <property type="entry name" value="OMPA_2"/>
    <property type="match status" value="1"/>
</dbReference>
<dbReference type="InterPro" id="IPR025713">
    <property type="entry name" value="MotB-like_N_dom"/>
</dbReference>
<evidence type="ECO:0000256" key="1">
    <source>
        <dbReference type="ARBA" id="ARBA00004162"/>
    </source>
</evidence>
<keyword evidence="4 8" id="KW-0812">Transmembrane</keyword>
<dbReference type="STRING" id="1520.LF65_05379"/>
<evidence type="ECO:0000256" key="2">
    <source>
        <dbReference type="ARBA" id="ARBA00008914"/>
    </source>
</evidence>
<feature type="transmembrane region" description="Helical" evidence="8">
    <location>
        <begin position="20"/>
        <end position="38"/>
    </location>
</feature>
<keyword evidence="6 7" id="KW-0472">Membrane</keyword>
<evidence type="ECO:0000256" key="4">
    <source>
        <dbReference type="ARBA" id="ARBA00022692"/>
    </source>
</evidence>
<reference evidence="13" key="1">
    <citation type="submission" date="2014-12" db="EMBL/GenBank/DDBJ databases">
        <title>Genome sequence of Clostridium beijerinckii strain 59B.</title>
        <authorList>
            <person name="Little G.T."/>
            <person name="Minton N.P."/>
        </authorList>
    </citation>
    <scope>NUCLEOTIDE SEQUENCE [LARGE SCALE GENOMIC DNA]</scope>
    <source>
        <strain evidence="13">59B</strain>
    </source>
</reference>
<accession>A0A0B5QHP9</accession>
<gene>
    <name evidence="12" type="ORF">DFH45_002243</name>
    <name evidence="11" type="ORF">IS491_07100</name>
    <name evidence="10" type="ORF">LF65_05379</name>
</gene>
<dbReference type="OMA" id="TESIRWA"/>
<dbReference type="InterPro" id="IPR050330">
    <property type="entry name" value="Bact_OuterMem_StrucFunc"/>
</dbReference>
<evidence type="ECO:0000256" key="6">
    <source>
        <dbReference type="ARBA" id="ARBA00023136"/>
    </source>
</evidence>
<dbReference type="Proteomes" id="UP000031866">
    <property type="component" value="Chromosome"/>
</dbReference>
<dbReference type="InterPro" id="IPR036737">
    <property type="entry name" value="OmpA-like_sf"/>
</dbReference>
<evidence type="ECO:0000313" key="11">
    <source>
        <dbReference type="EMBL" id="MBF7808416.1"/>
    </source>
</evidence>
<dbReference type="OrthoDB" id="9815217at2"/>
<reference evidence="12" key="3">
    <citation type="submission" date="2020-05" db="EMBL/GenBank/DDBJ databases">
        <title>Genomic insights into acetone-butanol-ethanol (ABE) fermentation by sequencing solventogenic clostridia strains.</title>
        <authorList>
            <person name="Brown S."/>
        </authorList>
    </citation>
    <scope>NUCLEOTIDE SEQUENCE</scope>
    <source>
        <strain evidence="12">DJ126</strain>
    </source>
</reference>
<dbReference type="PANTHER" id="PTHR30329:SF21">
    <property type="entry name" value="LIPOPROTEIN YIAD-RELATED"/>
    <property type="match status" value="1"/>
</dbReference>